<evidence type="ECO:0000313" key="2">
    <source>
        <dbReference type="Proteomes" id="UP001432322"/>
    </source>
</evidence>
<sequence length="80" mass="10031">SSFFPSSRCLLYDYTGPMGIWRRALWKIRRIQASPSSSWRIWIWWTLRWTRRILWRTQRRIRPWTSHWTSAWSIMSKCLK</sequence>
<proteinExistence type="predicted"/>
<protein>
    <submittedName>
        <fullName evidence="1">Uncharacterized protein</fullName>
    </submittedName>
</protein>
<keyword evidence="2" id="KW-1185">Reference proteome</keyword>
<gene>
    <name evidence="1" type="ORF">PFISCL1PPCAC_1813</name>
</gene>
<reference evidence="1" key="1">
    <citation type="submission" date="2023-10" db="EMBL/GenBank/DDBJ databases">
        <title>Genome assembly of Pristionchus species.</title>
        <authorList>
            <person name="Yoshida K."/>
            <person name="Sommer R.J."/>
        </authorList>
    </citation>
    <scope>NUCLEOTIDE SEQUENCE</scope>
    <source>
        <strain evidence="1">RS5133</strain>
    </source>
</reference>
<feature type="non-terminal residue" evidence="1">
    <location>
        <position position="1"/>
    </location>
</feature>
<dbReference type="AlphaFoldDB" id="A0AAV5UTH1"/>
<accession>A0AAV5UTH1</accession>
<organism evidence="1 2">
    <name type="scientific">Pristionchus fissidentatus</name>
    <dbReference type="NCBI Taxonomy" id="1538716"/>
    <lineage>
        <taxon>Eukaryota</taxon>
        <taxon>Metazoa</taxon>
        <taxon>Ecdysozoa</taxon>
        <taxon>Nematoda</taxon>
        <taxon>Chromadorea</taxon>
        <taxon>Rhabditida</taxon>
        <taxon>Rhabditina</taxon>
        <taxon>Diplogasteromorpha</taxon>
        <taxon>Diplogasteroidea</taxon>
        <taxon>Neodiplogasteridae</taxon>
        <taxon>Pristionchus</taxon>
    </lineage>
</organism>
<comment type="caution">
    <text evidence="1">The sequence shown here is derived from an EMBL/GenBank/DDBJ whole genome shotgun (WGS) entry which is preliminary data.</text>
</comment>
<evidence type="ECO:0000313" key="1">
    <source>
        <dbReference type="EMBL" id="GMT10516.1"/>
    </source>
</evidence>
<dbReference type="Proteomes" id="UP001432322">
    <property type="component" value="Unassembled WGS sequence"/>
</dbReference>
<dbReference type="EMBL" id="BTSY01000001">
    <property type="protein sequence ID" value="GMT10516.1"/>
    <property type="molecule type" value="Genomic_DNA"/>
</dbReference>
<name>A0AAV5UTH1_9BILA</name>